<protein>
    <recommendedName>
        <fullName evidence="6">Major facilitator superfamily (MFS) profile domain-containing protein</fullName>
    </recommendedName>
</protein>
<feature type="transmembrane region" description="Helical" evidence="5">
    <location>
        <begin position="459"/>
        <end position="482"/>
    </location>
</feature>
<dbReference type="SUPFAM" id="SSF103473">
    <property type="entry name" value="MFS general substrate transporter"/>
    <property type="match status" value="1"/>
</dbReference>
<dbReference type="InterPro" id="IPR020846">
    <property type="entry name" value="MFS_dom"/>
</dbReference>
<evidence type="ECO:0000256" key="1">
    <source>
        <dbReference type="ARBA" id="ARBA00004141"/>
    </source>
</evidence>
<dbReference type="OrthoDB" id="5215911at2759"/>
<keyword evidence="8" id="KW-1185">Reference proteome</keyword>
<feature type="transmembrane region" description="Helical" evidence="5">
    <location>
        <begin position="382"/>
        <end position="403"/>
    </location>
</feature>
<evidence type="ECO:0000256" key="2">
    <source>
        <dbReference type="ARBA" id="ARBA00022692"/>
    </source>
</evidence>
<feature type="transmembrane region" description="Helical" evidence="5">
    <location>
        <begin position="322"/>
        <end position="345"/>
    </location>
</feature>
<feature type="transmembrane region" description="Helical" evidence="5">
    <location>
        <begin position="132"/>
        <end position="154"/>
    </location>
</feature>
<evidence type="ECO:0000313" key="7">
    <source>
        <dbReference type="EMBL" id="KAJ5370253.1"/>
    </source>
</evidence>
<dbReference type="InterPro" id="IPR011701">
    <property type="entry name" value="MFS"/>
</dbReference>
<evidence type="ECO:0000256" key="5">
    <source>
        <dbReference type="SAM" id="Phobius"/>
    </source>
</evidence>
<dbReference type="RefSeq" id="XP_056554687.1">
    <property type="nucleotide sequence ID" value="XM_056699274.1"/>
</dbReference>
<organism evidence="7 8">
    <name type="scientific">Penicillium cataractarum</name>
    <dbReference type="NCBI Taxonomy" id="2100454"/>
    <lineage>
        <taxon>Eukaryota</taxon>
        <taxon>Fungi</taxon>
        <taxon>Dikarya</taxon>
        <taxon>Ascomycota</taxon>
        <taxon>Pezizomycotina</taxon>
        <taxon>Eurotiomycetes</taxon>
        <taxon>Eurotiomycetidae</taxon>
        <taxon>Eurotiales</taxon>
        <taxon>Aspergillaceae</taxon>
        <taxon>Penicillium</taxon>
    </lineage>
</organism>
<feature type="transmembrane region" description="Helical" evidence="5">
    <location>
        <begin position="257"/>
        <end position="278"/>
    </location>
</feature>
<dbReference type="GO" id="GO:0005886">
    <property type="term" value="C:plasma membrane"/>
    <property type="evidence" value="ECO:0007669"/>
    <property type="project" value="TreeGrafter"/>
</dbReference>
<dbReference type="Pfam" id="PF07690">
    <property type="entry name" value="MFS_1"/>
    <property type="match status" value="1"/>
</dbReference>
<dbReference type="GO" id="GO:0022857">
    <property type="term" value="F:transmembrane transporter activity"/>
    <property type="evidence" value="ECO:0007669"/>
    <property type="project" value="InterPro"/>
</dbReference>
<evidence type="ECO:0000256" key="3">
    <source>
        <dbReference type="ARBA" id="ARBA00022989"/>
    </source>
</evidence>
<keyword evidence="3 5" id="KW-1133">Transmembrane helix</keyword>
<dbReference type="GeneID" id="81438453"/>
<gene>
    <name evidence="7" type="ORF">N7496_006345</name>
</gene>
<keyword evidence="2 5" id="KW-0812">Transmembrane</keyword>
<comment type="caution">
    <text evidence="7">The sequence shown here is derived from an EMBL/GenBank/DDBJ whole genome shotgun (WGS) entry which is preliminary data.</text>
</comment>
<dbReference type="EMBL" id="JAPZBS010000005">
    <property type="protein sequence ID" value="KAJ5370253.1"/>
    <property type="molecule type" value="Genomic_DNA"/>
</dbReference>
<dbReference type="InterPro" id="IPR036259">
    <property type="entry name" value="MFS_trans_sf"/>
</dbReference>
<feature type="transmembrane region" description="Helical" evidence="5">
    <location>
        <begin position="161"/>
        <end position="182"/>
    </location>
</feature>
<feature type="transmembrane region" description="Helical" evidence="5">
    <location>
        <begin position="63"/>
        <end position="89"/>
    </location>
</feature>
<name>A0A9W9V625_9EURO</name>
<evidence type="ECO:0000256" key="4">
    <source>
        <dbReference type="ARBA" id="ARBA00023136"/>
    </source>
</evidence>
<feature type="non-terminal residue" evidence="7">
    <location>
        <position position="1"/>
    </location>
</feature>
<sequence>FSTDQDLVDLSNWKFFTVLASVCSASFLGGYDGTCVGTLSPIITDESNALNDVSWYGIAYKLYAFYSTSTIFVISLVTFVIGSILCATAQSSMTFIIGRTVAGLGNAGILSGCNITLVRITPLHRHPFYEGLVGGVEYIALATAPLIAGAIAAYSSWRICFYISIPLGVVPIFTVLACLRLLKTEDQSNQSNTRSTWGKLRQLDLVVWGGDRYAWSSKEVLPLLVVTGTLCLVFALQQYYIGDQATLPLRLLRSRILLFNVLVIFSTAGALYLFTYYLPLYYQALREVATMQSGLLDLSRILGLAIAIVLGGILVTKIGYYLPFMVTGGALMSLGAGLTATFTPYTPLSHIISYQALFGLGCGLLFQQPYTAIHAYFPAPDITPVIVILTFAQFLGAVVTLSISQNVFLNQLSRGLATVVPGLDVTSILQSGATNLKDQVPARKLELALEAYNTALVHVFWVGLGAACVSIVTGLGCGWLTVNGGSNNVGEDSSKVKSKKSRER</sequence>
<reference evidence="7" key="2">
    <citation type="journal article" date="2023" name="IMA Fungus">
        <title>Comparative genomic study of the Penicillium genus elucidates a diverse pangenome and 15 lateral gene transfer events.</title>
        <authorList>
            <person name="Petersen C."/>
            <person name="Sorensen T."/>
            <person name="Nielsen M.R."/>
            <person name="Sondergaard T.E."/>
            <person name="Sorensen J.L."/>
            <person name="Fitzpatrick D.A."/>
            <person name="Frisvad J.C."/>
            <person name="Nielsen K.L."/>
        </authorList>
    </citation>
    <scope>NUCLEOTIDE SEQUENCE</scope>
    <source>
        <strain evidence="7">IBT 29864</strain>
    </source>
</reference>
<accession>A0A9W9V625</accession>
<dbReference type="Proteomes" id="UP001147782">
    <property type="component" value="Unassembled WGS sequence"/>
</dbReference>
<feature type="domain" description="Major facilitator superfamily (MFS) profile" evidence="6">
    <location>
        <begin position="1"/>
        <end position="439"/>
    </location>
</feature>
<dbReference type="Gene3D" id="1.20.1250.20">
    <property type="entry name" value="MFS general substrate transporter like domains"/>
    <property type="match status" value="1"/>
</dbReference>
<proteinExistence type="predicted"/>
<feature type="transmembrane region" description="Helical" evidence="5">
    <location>
        <begin position="298"/>
        <end position="315"/>
    </location>
</feature>
<dbReference type="PANTHER" id="PTHR23501:SF198">
    <property type="entry name" value="AZOLE RESISTANCE PROTEIN 1-RELATED"/>
    <property type="match status" value="1"/>
</dbReference>
<feature type="transmembrane region" description="Helical" evidence="5">
    <location>
        <begin position="101"/>
        <end position="120"/>
    </location>
</feature>
<dbReference type="AlphaFoldDB" id="A0A9W9V625"/>
<keyword evidence="4 5" id="KW-0472">Membrane</keyword>
<feature type="transmembrane region" description="Helical" evidence="5">
    <location>
        <begin position="220"/>
        <end position="236"/>
    </location>
</feature>
<dbReference type="PROSITE" id="PS50850">
    <property type="entry name" value="MFS"/>
    <property type="match status" value="1"/>
</dbReference>
<evidence type="ECO:0000313" key="8">
    <source>
        <dbReference type="Proteomes" id="UP001147782"/>
    </source>
</evidence>
<dbReference type="PANTHER" id="PTHR23501">
    <property type="entry name" value="MAJOR FACILITATOR SUPERFAMILY"/>
    <property type="match status" value="1"/>
</dbReference>
<comment type="subcellular location">
    <subcellularLocation>
        <location evidence="1">Membrane</location>
        <topology evidence="1">Multi-pass membrane protein</topology>
    </subcellularLocation>
</comment>
<evidence type="ECO:0000259" key="6">
    <source>
        <dbReference type="PROSITE" id="PS50850"/>
    </source>
</evidence>
<reference evidence="7" key="1">
    <citation type="submission" date="2022-11" db="EMBL/GenBank/DDBJ databases">
        <authorList>
            <person name="Petersen C."/>
        </authorList>
    </citation>
    <scope>NUCLEOTIDE SEQUENCE</scope>
    <source>
        <strain evidence="7">IBT 29864</strain>
    </source>
</reference>